<evidence type="ECO:0000313" key="3">
    <source>
        <dbReference type="Proteomes" id="UP000265520"/>
    </source>
</evidence>
<protein>
    <submittedName>
        <fullName evidence="2">Uncharacterized protein</fullName>
    </submittedName>
</protein>
<feature type="region of interest" description="Disordered" evidence="1">
    <location>
        <begin position="21"/>
        <end position="57"/>
    </location>
</feature>
<comment type="caution">
    <text evidence="2">The sequence shown here is derived from an EMBL/GenBank/DDBJ whole genome shotgun (WGS) entry which is preliminary data.</text>
</comment>
<dbReference type="AlphaFoldDB" id="A0A392VU90"/>
<organism evidence="2 3">
    <name type="scientific">Trifolium medium</name>
    <dbReference type="NCBI Taxonomy" id="97028"/>
    <lineage>
        <taxon>Eukaryota</taxon>
        <taxon>Viridiplantae</taxon>
        <taxon>Streptophyta</taxon>
        <taxon>Embryophyta</taxon>
        <taxon>Tracheophyta</taxon>
        <taxon>Spermatophyta</taxon>
        <taxon>Magnoliopsida</taxon>
        <taxon>eudicotyledons</taxon>
        <taxon>Gunneridae</taxon>
        <taxon>Pentapetalae</taxon>
        <taxon>rosids</taxon>
        <taxon>fabids</taxon>
        <taxon>Fabales</taxon>
        <taxon>Fabaceae</taxon>
        <taxon>Papilionoideae</taxon>
        <taxon>50 kb inversion clade</taxon>
        <taxon>NPAAA clade</taxon>
        <taxon>Hologalegina</taxon>
        <taxon>IRL clade</taxon>
        <taxon>Trifolieae</taxon>
        <taxon>Trifolium</taxon>
    </lineage>
</organism>
<feature type="compositionally biased region" description="Low complexity" evidence="1">
    <location>
        <begin position="31"/>
        <end position="57"/>
    </location>
</feature>
<keyword evidence="3" id="KW-1185">Reference proteome</keyword>
<feature type="non-terminal residue" evidence="2">
    <location>
        <position position="57"/>
    </location>
</feature>
<reference evidence="2 3" key="1">
    <citation type="journal article" date="2018" name="Front. Plant Sci.">
        <title>Red Clover (Trifolium pratense) and Zigzag Clover (T. medium) - A Picture of Genomic Similarities and Differences.</title>
        <authorList>
            <person name="Dluhosova J."/>
            <person name="Istvanek J."/>
            <person name="Nedelnik J."/>
            <person name="Repkova J."/>
        </authorList>
    </citation>
    <scope>NUCLEOTIDE SEQUENCE [LARGE SCALE GENOMIC DNA]</scope>
    <source>
        <strain evidence="3">cv. 10/8</strain>
        <tissue evidence="2">Leaf</tissue>
    </source>
</reference>
<accession>A0A392VU90</accession>
<dbReference type="EMBL" id="LXQA011273762">
    <property type="protein sequence ID" value="MCI91497.1"/>
    <property type="molecule type" value="Genomic_DNA"/>
</dbReference>
<evidence type="ECO:0000313" key="2">
    <source>
        <dbReference type="EMBL" id="MCI91497.1"/>
    </source>
</evidence>
<proteinExistence type="predicted"/>
<name>A0A392VU90_9FABA</name>
<sequence>MDSLRTLGPALLCFFQQFEDSGKTNPSINEIKSSISKSAPPPRSQSSSSSDSDAAQF</sequence>
<evidence type="ECO:0000256" key="1">
    <source>
        <dbReference type="SAM" id="MobiDB-lite"/>
    </source>
</evidence>
<dbReference type="Proteomes" id="UP000265520">
    <property type="component" value="Unassembled WGS sequence"/>
</dbReference>